<reference evidence="1 2" key="1">
    <citation type="journal article" date="2019" name="G3 (Bethesda)">
        <title>Sequencing of a Wild Apple (Malus baccata) Genome Unravels the Differences Between Cultivated and Wild Apple Species Regarding Disease Resistance and Cold Tolerance.</title>
        <authorList>
            <person name="Chen X."/>
        </authorList>
    </citation>
    <scope>NUCLEOTIDE SEQUENCE [LARGE SCALE GENOMIC DNA]</scope>
    <source>
        <strain evidence="2">cv. Shandingzi</strain>
        <tissue evidence="1">Leaves</tissue>
    </source>
</reference>
<accession>A0A540L7F8</accession>
<evidence type="ECO:0000313" key="1">
    <source>
        <dbReference type="EMBL" id="TQD82416.1"/>
    </source>
</evidence>
<organism evidence="1 2">
    <name type="scientific">Malus baccata</name>
    <name type="common">Siberian crab apple</name>
    <name type="synonym">Pyrus baccata</name>
    <dbReference type="NCBI Taxonomy" id="106549"/>
    <lineage>
        <taxon>Eukaryota</taxon>
        <taxon>Viridiplantae</taxon>
        <taxon>Streptophyta</taxon>
        <taxon>Embryophyta</taxon>
        <taxon>Tracheophyta</taxon>
        <taxon>Spermatophyta</taxon>
        <taxon>Magnoliopsida</taxon>
        <taxon>eudicotyledons</taxon>
        <taxon>Gunneridae</taxon>
        <taxon>Pentapetalae</taxon>
        <taxon>rosids</taxon>
        <taxon>fabids</taxon>
        <taxon>Rosales</taxon>
        <taxon>Rosaceae</taxon>
        <taxon>Amygdaloideae</taxon>
        <taxon>Maleae</taxon>
        <taxon>Malus</taxon>
    </lineage>
</organism>
<comment type="caution">
    <text evidence="1">The sequence shown here is derived from an EMBL/GenBank/DDBJ whole genome shotgun (WGS) entry which is preliminary data.</text>
</comment>
<evidence type="ECO:0000313" key="2">
    <source>
        <dbReference type="Proteomes" id="UP000315295"/>
    </source>
</evidence>
<gene>
    <name evidence="1" type="ORF">C1H46_032010</name>
</gene>
<dbReference type="Proteomes" id="UP000315295">
    <property type="component" value="Unassembled WGS sequence"/>
</dbReference>
<keyword evidence="2" id="KW-1185">Reference proteome</keyword>
<name>A0A540L7F8_MALBA</name>
<protein>
    <submittedName>
        <fullName evidence="1">Uncharacterized protein</fullName>
    </submittedName>
</protein>
<dbReference type="EMBL" id="VIEB01000722">
    <property type="protein sequence ID" value="TQD82416.1"/>
    <property type="molecule type" value="Genomic_DNA"/>
</dbReference>
<proteinExistence type="predicted"/>
<dbReference type="AlphaFoldDB" id="A0A540L7F8"/>
<sequence>MSHLFGELQVWRPKLEEIQLQPQLDHPGWPVEVSLKWLTLGHLIQEMVEVGKKEELCGHIVE</sequence>